<name>A0ABR6W6X1_9BACT</name>
<gene>
    <name evidence="2" type="ORF">FH603_2847</name>
</gene>
<evidence type="ECO:0000256" key="1">
    <source>
        <dbReference type="SAM" id="SignalP"/>
    </source>
</evidence>
<dbReference type="Gene3D" id="3.30.530.80">
    <property type="match status" value="1"/>
</dbReference>
<keyword evidence="1" id="KW-0732">Signal</keyword>
<evidence type="ECO:0000313" key="2">
    <source>
        <dbReference type="EMBL" id="MBC3792336.1"/>
    </source>
</evidence>
<reference evidence="2 3" key="1">
    <citation type="submission" date="2019-06" db="EMBL/GenBank/DDBJ databases">
        <title>Spirosoma utsteinense sp. nov. isolated from Antarctic ice-free soils.</title>
        <authorList>
            <person name="Tahon G."/>
        </authorList>
    </citation>
    <scope>NUCLEOTIDE SEQUENCE [LARGE SCALE GENOMIC DNA]</scope>
    <source>
        <strain evidence="2 3">LMG 31447</strain>
    </source>
</reference>
<dbReference type="Proteomes" id="UP000700732">
    <property type="component" value="Unassembled WGS sequence"/>
</dbReference>
<feature type="chain" id="PRO_5047444966" description="DUF4468 domain-containing protein" evidence="1">
    <location>
        <begin position="18"/>
        <end position="181"/>
    </location>
</feature>
<accession>A0ABR6W6X1</accession>
<dbReference type="EMBL" id="VFIA01000015">
    <property type="protein sequence ID" value="MBC3792336.1"/>
    <property type="molecule type" value="Genomic_DNA"/>
</dbReference>
<sequence>MKAVLLFFALIAVPAVAQIKLPANETGQVQYQEIVRIGDGKGPARQVFNQLRLWTEEHYPKNEAELQFDEQHGIVFVRSLFPSDDQTVRYTLTVEARIGRYRATITDLVAEQKGGLAQPVRPVSSTVEEIERAANGTTKNKVLVQQIAANQAELYRQIDQLCRATLASLKQSMTAATPAKP</sequence>
<evidence type="ECO:0000313" key="3">
    <source>
        <dbReference type="Proteomes" id="UP000700732"/>
    </source>
</evidence>
<evidence type="ECO:0008006" key="4">
    <source>
        <dbReference type="Google" id="ProtNLM"/>
    </source>
</evidence>
<proteinExistence type="predicted"/>
<feature type="signal peptide" evidence="1">
    <location>
        <begin position="1"/>
        <end position="17"/>
    </location>
</feature>
<keyword evidence="3" id="KW-1185">Reference proteome</keyword>
<protein>
    <recommendedName>
        <fullName evidence="4">DUF4468 domain-containing protein</fullName>
    </recommendedName>
</protein>
<comment type="caution">
    <text evidence="2">The sequence shown here is derived from an EMBL/GenBank/DDBJ whole genome shotgun (WGS) entry which is preliminary data.</text>
</comment>
<dbReference type="RefSeq" id="WP_186738117.1">
    <property type="nucleotide sequence ID" value="NZ_VFIA01000015.1"/>
</dbReference>
<organism evidence="2 3">
    <name type="scientific">Spirosoma utsteinense</name>
    <dbReference type="NCBI Taxonomy" id="2585773"/>
    <lineage>
        <taxon>Bacteria</taxon>
        <taxon>Pseudomonadati</taxon>
        <taxon>Bacteroidota</taxon>
        <taxon>Cytophagia</taxon>
        <taxon>Cytophagales</taxon>
        <taxon>Cytophagaceae</taxon>
        <taxon>Spirosoma</taxon>
    </lineage>
</organism>